<proteinExistence type="predicted"/>
<evidence type="ECO:0000313" key="6">
    <source>
        <dbReference type="Proteomes" id="UP000318704"/>
    </source>
</evidence>
<feature type="modified residue" description="4-aspartylphosphate" evidence="3">
    <location>
        <position position="57"/>
    </location>
</feature>
<dbReference type="SUPFAM" id="SSF52172">
    <property type="entry name" value="CheY-like"/>
    <property type="match status" value="1"/>
</dbReference>
<protein>
    <submittedName>
        <fullName evidence="5">Alkaline phosphatase synthesis transcriptional regulatory protein PhoP</fullName>
    </submittedName>
</protein>
<evidence type="ECO:0000256" key="1">
    <source>
        <dbReference type="ARBA" id="ARBA00022553"/>
    </source>
</evidence>
<dbReference type="Gene3D" id="3.40.50.2300">
    <property type="match status" value="1"/>
</dbReference>
<dbReference type="GO" id="GO:0000160">
    <property type="term" value="P:phosphorelay signal transduction system"/>
    <property type="evidence" value="ECO:0007669"/>
    <property type="project" value="UniProtKB-KW"/>
</dbReference>
<dbReference type="RefSeq" id="WP_144987943.1">
    <property type="nucleotide sequence ID" value="NZ_CP037920.1"/>
</dbReference>
<sequence>MNISPQKRILIIDDDEGLIEPLQFAMEAAGYEVLTAHDGNEGVMKIERDAPDLVLLDLVMPRRSGFAVLESMTDKKPRAPRIVMVTGNTEPKYRELAMERGVDRFIAKPYQIEELVEVVQELLASEQHPS</sequence>
<dbReference type="InterPro" id="IPR050595">
    <property type="entry name" value="Bact_response_regulator"/>
</dbReference>
<evidence type="ECO:0000313" key="5">
    <source>
        <dbReference type="EMBL" id="QDT98911.1"/>
    </source>
</evidence>
<dbReference type="PROSITE" id="PS50110">
    <property type="entry name" value="RESPONSE_REGULATORY"/>
    <property type="match status" value="1"/>
</dbReference>
<gene>
    <name evidence="5" type="primary">phoP_1</name>
    <name evidence="5" type="ORF">V144x_44210</name>
</gene>
<organism evidence="5 6">
    <name type="scientific">Gimesia aquarii</name>
    <dbReference type="NCBI Taxonomy" id="2527964"/>
    <lineage>
        <taxon>Bacteria</taxon>
        <taxon>Pseudomonadati</taxon>
        <taxon>Planctomycetota</taxon>
        <taxon>Planctomycetia</taxon>
        <taxon>Planctomycetales</taxon>
        <taxon>Planctomycetaceae</taxon>
        <taxon>Gimesia</taxon>
    </lineage>
</organism>
<dbReference type="Proteomes" id="UP000318704">
    <property type="component" value="Chromosome"/>
</dbReference>
<evidence type="ECO:0000256" key="3">
    <source>
        <dbReference type="PROSITE-ProRule" id="PRU00169"/>
    </source>
</evidence>
<dbReference type="InterPro" id="IPR011006">
    <property type="entry name" value="CheY-like_superfamily"/>
</dbReference>
<dbReference type="InterPro" id="IPR001789">
    <property type="entry name" value="Sig_transdc_resp-reg_receiver"/>
</dbReference>
<reference evidence="5 6" key="1">
    <citation type="submission" date="2019-03" db="EMBL/GenBank/DDBJ databases">
        <title>Deep-cultivation of Planctomycetes and their phenomic and genomic characterization uncovers novel biology.</title>
        <authorList>
            <person name="Wiegand S."/>
            <person name="Jogler M."/>
            <person name="Boedeker C."/>
            <person name="Pinto D."/>
            <person name="Vollmers J."/>
            <person name="Rivas-Marin E."/>
            <person name="Kohn T."/>
            <person name="Peeters S.H."/>
            <person name="Heuer A."/>
            <person name="Rast P."/>
            <person name="Oberbeckmann S."/>
            <person name="Bunk B."/>
            <person name="Jeske O."/>
            <person name="Meyerdierks A."/>
            <person name="Storesund J.E."/>
            <person name="Kallscheuer N."/>
            <person name="Luecker S."/>
            <person name="Lage O.M."/>
            <person name="Pohl T."/>
            <person name="Merkel B.J."/>
            <person name="Hornburger P."/>
            <person name="Mueller R.-W."/>
            <person name="Bruemmer F."/>
            <person name="Labrenz M."/>
            <person name="Spormann A.M."/>
            <person name="Op den Camp H."/>
            <person name="Overmann J."/>
            <person name="Amann R."/>
            <person name="Jetten M.S.M."/>
            <person name="Mascher T."/>
            <person name="Medema M.H."/>
            <person name="Devos D.P."/>
            <person name="Kaster A.-K."/>
            <person name="Ovreas L."/>
            <person name="Rohde M."/>
            <person name="Galperin M.Y."/>
            <person name="Jogler C."/>
        </authorList>
    </citation>
    <scope>NUCLEOTIDE SEQUENCE [LARGE SCALE GENOMIC DNA]</scope>
    <source>
        <strain evidence="5 6">V144</strain>
    </source>
</reference>
<dbReference type="Pfam" id="PF00072">
    <property type="entry name" value="Response_reg"/>
    <property type="match status" value="1"/>
</dbReference>
<dbReference type="PANTHER" id="PTHR44591">
    <property type="entry name" value="STRESS RESPONSE REGULATOR PROTEIN 1"/>
    <property type="match status" value="1"/>
</dbReference>
<dbReference type="SMART" id="SM00448">
    <property type="entry name" value="REC"/>
    <property type="match status" value="1"/>
</dbReference>
<dbReference type="EMBL" id="CP037920">
    <property type="protein sequence ID" value="QDT98911.1"/>
    <property type="molecule type" value="Genomic_DNA"/>
</dbReference>
<dbReference type="PANTHER" id="PTHR44591:SF14">
    <property type="entry name" value="PROTEIN PILG"/>
    <property type="match status" value="1"/>
</dbReference>
<accession>A0A517W0X9</accession>
<name>A0A517W0X9_9PLAN</name>
<dbReference type="AlphaFoldDB" id="A0A517W0X9"/>
<keyword evidence="2" id="KW-0902">Two-component regulatory system</keyword>
<evidence type="ECO:0000259" key="4">
    <source>
        <dbReference type="PROSITE" id="PS50110"/>
    </source>
</evidence>
<dbReference type="CDD" id="cd00156">
    <property type="entry name" value="REC"/>
    <property type="match status" value="1"/>
</dbReference>
<dbReference type="KEGG" id="gaw:V144x_44210"/>
<evidence type="ECO:0000256" key="2">
    <source>
        <dbReference type="ARBA" id="ARBA00023012"/>
    </source>
</evidence>
<keyword evidence="1 3" id="KW-0597">Phosphoprotein</keyword>
<feature type="domain" description="Response regulatory" evidence="4">
    <location>
        <begin position="8"/>
        <end position="123"/>
    </location>
</feature>